<sequence>MVVRQQRCHLAMRQNGGHDLARHVRGQQPVVVLREHGRDPDNVIDPKAHEPAEQQVVVHLLHELPLGPDRVEDLQQAGPDQSFRRDRGAALTRVKPVELCIQEAQCVVDDGPDLAKRVSHWNALLEIDVAEQRARHLI</sequence>
<dbReference type="HOGENOM" id="CLU_1853305_0_0_5"/>
<keyword evidence="2" id="KW-1185">Reference proteome</keyword>
<evidence type="ECO:0000313" key="2">
    <source>
        <dbReference type="Proteomes" id="UP000006230"/>
    </source>
</evidence>
<reference evidence="1 2" key="1">
    <citation type="journal article" date="2010" name="J. Bacteriol.">
        <title>Genome sequences of Pelagibaca bermudensis HTCC2601T and Maritimibacter alkaliphilus HTCC2654T, the type strains of two marine Roseobacter genera.</title>
        <authorList>
            <person name="Thrash J.C."/>
            <person name="Cho J.C."/>
            <person name="Ferriera S."/>
            <person name="Johnson J."/>
            <person name="Vergin K.L."/>
            <person name="Giovannoni S.J."/>
        </authorList>
    </citation>
    <scope>NUCLEOTIDE SEQUENCE [LARGE SCALE GENOMIC DNA]</scope>
    <source>
        <strain evidence="2">DSM 26914 / JCM 13377 / KCTC 12554 / HTCC2601</strain>
    </source>
</reference>
<dbReference type="STRING" id="314265.R2601_01538"/>
<name>Q0FPS4_SALBH</name>
<organism evidence="1 2">
    <name type="scientific">Salipiger bermudensis (strain DSM 26914 / JCM 13377 / KCTC 12554 / HTCC2601)</name>
    <name type="common">Pelagibaca bermudensis</name>
    <dbReference type="NCBI Taxonomy" id="314265"/>
    <lineage>
        <taxon>Bacteria</taxon>
        <taxon>Pseudomonadati</taxon>
        <taxon>Pseudomonadota</taxon>
        <taxon>Alphaproteobacteria</taxon>
        <taxon>Rhodobacterales</taxon>
        <taxon>Roseobacteraceae</taxon>
        <taxon>Salipiger</taxon>
    </lineage>
</organism>
<dbReference type="EMBL" id="AATQ01000017">
    <property type="protein sequence ID" value="EAU46139.1"/>
    <property type="molecule type" value="Genomic_DNA"/>
</dbReference>
<dbReference type="AlphaFoldDB" id="Q0FPS4"/>
<comment type="caution">
    <text evidence="1">The sequence shown here is derived from an EMBL/GenBank/DDBJ whole genome shotgun (WGS) entry which is preliminary data.</text>
</comment>
<proteinExistence type="predicted"/>
<accession>Q0FPS4</accession>
<protein>
    <submittedName>
        <fullName evidence="1">Uncharacterized protein</fullName>
    </submittedName>
</protein>
<dbReference type="eggNOG" id="ENOG502ZPHE">
    <property type="taxonomic scope" value="Bacteria"/>
</dbReference>
<dbReference type="Proteomes" id="UP000006230">
    <property type="component" value="Unassembled WGS sequence"/>
</dbReference>
<evidence type="ECO:0000313" key="1">
    <source>
        <dbReference type="EMBL" id="EAU46139.1"/>
    </source>
</evidence>
<gene>
    <name evidence="1" type="ORF">R2601_01538</name>
</gene>